<reference evidence="5" key="1">
    <citation type="journal article" date="2020" name="Nature">
        <title>Giant virus diversity and host interactions through global metagenomics.</title>
        <authorList>
            <person name="Schulz F."/>
            <person name="Roux S."/>
            <person name="Paez-Espino D."/>
            <person name="Jungbluth S."/>
            <person name="Walsh D.A."/>
            <person name="Denef V.J."/>
            <person name="McMahon K.D."/>
            <person name="Konstantinidis K.T."/>
            <person name="Eloe-Fadrosh E.A."/>
            <person name="Kyrpides N.C."/>
            <person name="Woyke T."/>
        </authorList>
    </citation>
    <scope>NUCLEOTIDE SEQUENCE</scope>
    <source>
        <strain evidence="5">GVMAG-M-3300021473-15</strain>
    </source>
</reference>
<protein>
    <recommendedName>
        <fullName evidence="4">AAA+ ATPase domain-containing protein</fullName>
    </recommendedName>
</protein>
<keyword evidence="2" id="KW-0067">ATP-binding</keyword>
<dbReference type="GO" id="GO:0004176">
    <property type="term" value="F:ATP-dependent peptidase activity"/>
    <property type="evidence" value="ECO:0007669"/>
    <property type="project" value="InterPro"/>
</dbReference>
<dbReference type="FunFam" id="3.40.50.300:FF:001025">
    <property type="entry name" value="ATPase family, AAA domain-containing 2B"/>
    <property type="match status" value="1"/>
</dbReference>
<organism evidence="5">
    <name type="scientific">viral metagenome</name>
    <dbReference type="NCBI Taxonomy" id="1070528"/>
    <lineage>
        <taxon>unclassified sequences</taxon>
        <taxon>metagenomes</taxon>
        <taxon>organismal metagenomes</taxon>
    </lineage>
</organism>
<dbReference type="PANTHER" id="PTHR23076">
    <property type="entry name" value="METALLOPROTEASE M41 FTSH"/>
    <property type="match status" value="1"/>
</dbReference>
<dbReference type="GO" id="GO:0004222">
    <property type="term" value="F:metalloendopeptidase activity"/>
    <property type="evidence" value="ECO:0007669"/>
    <property type="project" value="InterPro"/>
</dbReference>
<name>A0A6C0CT69_9ZZZZ</name>
<dbReference type="PANTHER" id="PTHR23076:SF97">
    <property type="entry name" value="ATP-DEPENDENT ZINC METALLOPROTEASE YME1L1"/>
    <property type="match status" value="1"/>
</dbReference>
<sequence length="543" mass="61764">MYSLFIHLTLFYSCHSFFIFNYKDNSKFYDTFHTNEKTQLISKKSSRSNVTYFPSILDVFMSQMQPMPSQPPSSIDIENVRQQYQKKKPKRVKSDNFEVIQHDLNFTHVGGYDTVKKEMMQIADMLLNFEKYQKFNVRTPKGLMLEGSPGNGKTLLAKAFSGELNISFIPTSGSHFQEKYVGVGAARIRELFELAKENKPCIVFIDEIDSIGRKRTDDDSSSSGEHGSSLNELLNCMDGFKSTNGVFVIGATNRIDLLDKALIRPGRIDKMIHLGMPDEYTREAVLRIHIKDKPCDPTIKIDDLIEQTQGLSCAQIENLLNEAMLHALLMNREIVQQSDIDIILNRVLVGHTPTPFVYSKETLYRIAIHELGHALVGHLLPKYTSFKKVIMDVHSPTTPGFTLFDTDKSDIILTRDQLMDHLSVLLAGCIAEDIFLNNTSSGASNDILKCKHIIESMVFDYGMNTRNVVVPQLSEKSKEHIDDDINEIMNEAYHRSLCIILDNISVVHECVNILLIDRVLTRTTLEKVIRVKHEKHVVKTNVT</sequence>
<dbReference type="GO" id="GO:0005524">
    <property type="term" value="F:ATP binding"/>
    <property type="evidence" value="ECO:0007669"/>
    <property type="project" value="UniProtKB-KW"/>
</dbReference>
<dbReference type="InterPro" id="IPR003593">
    <property type="entry name" value="AAA+_ATPase"/>
</dbReference>
<feature type="domain" description="AAA+ ATPase" evidence="4">
    <location>
        <begin position="139"/>
        <end position="278"/>
    </location>
</feature>
<dbReference type="Pfam" id="PF00004">
    <property type="entry name" value="AAA"/>
    <property type="match status" value="1"/>
</dbReference>
<dbReference type="GO" id="GO:0006508">
    <property type="term" value="P:proteolysis"/>
    <property type="evidence" value="ECO:0007669"/>
    <property type="project" value="InterPro"/>
</dbReference>
<evidence type="ECO:0000259" key="4">
    <source>
        <dbReference type="SMART" id="SM00382"/>
    </source>
</evidence>
<proteinExistence type="predicted"/>
<evidence type="ECO:0000313" key="5">
    <source>
        <dbReference type="EMBL" id="QHT06904.1"/>
    </source>
</evidence>
<dbReference type="AlphaFoldDB" id="A0A6C0CT69"/>
<dbReference type="Pfam" id="PF01434">
    <property type="entry name" value="Peptidase_M41"/>
    <property type="match status" value="1"/>
</dbReference>
<evidence type="ECO:0000256" key="3">
    <source>
        <dbReference type="ARBA" id="ARBA00023054"/>
    </source>
</evidence>
<dbReference type="InterPro" id="IPR000642">
    <property type="entry name" value="Peptidase_M41"/>
</dbReference>
<keyword evidence="3" id="KW-0175">Coiled coil</keyword>
<dbReference type="SUPFAM" id="SSF140990">
    <property type="entry name" value="FtsH protease domain-like"/>
    <property type="match status" value="1"/>
</dbReference>
<dbReference type="SMART" id="SM00382">
    <property type="entry name" value="AAA"/>
    <property type="match status" value="1"/>
</dbReference>
<dbReference type="InterPro" id="IPR003959">
    <property type="entry name" value="ATPase_AAA_core"/>
</dbReference>
<dbReference type="Gene3D" id="3.40.50.300">
    <property type="entry name" value="P-loop containing nucleotide triphosphate hydrolases"/>
    <property type="match status" value="1"/>
</dbReference>
<dbReference type="EMBL" id="MN739478">
    <property type="protein sequence ID" value="QHT06904.1"/>
    <property type="molecule type" value="Genomic_DNA"/>
</dbReference>
<evidence type="ECO:0000256" key="1">
    <source>
        <dbReference type="ARBA" id="ARBA00022741"/>
    </source>
</evidence>
<dbReference type="Gene3D" id="1.10.8.60">
    <property type="match status" value="1"/>
</dbReference>
<keyword evidence="1" id="KW-0547">Nucleotide-binding</keyword>
<dbReference type="InterPro" id="IPR003960">
    <property type="entry name" value="ATPase_AAA_CS"/>
</dbReference>
<dbReference type="Gene3D" id="1.20.58.760">
    <property type="entry name" value="Peptidase M41"/>
    <property type="match status" value="1"/>
</dbReference>
<dbReference type="GO" id="GO:0016887">
    <property type="term" value="F:ATP hydrolysis activity"/>
    <property type="evidence" value="ECO:0007669"/>
    <property type="project" value="InterPro"/>
</dbReference>
<evidence type="ECO:0000256" key="2">
    <source>
        <dbReference type="ARBA" id="ARBA00022840"/>
    </source>
</evidence>
<dbReference type="PROSITE" id="PS00674">
    <property type="entry name" value="AAA"/>
    <property type="match status" value="1"/>
</dbReference>
<dbReference type="InterPro" id="IPR027417">
    <property type="entry name" value="P-loop_NTPase"/>
</dbReference>
<accession>A0A6C0CT69</accession>
<dbReference type="SUPFAM" id="SSF52540">
    <property type="entry name" value="P-loop containing nucleoside triphosphate hydrolases"/>
    <property type="match status" value="1"/>
</dbReference>
<dbReference type="InterPro" id="IPR037219">
    <property type="entry name" value="Peptidase_M41-like"/>
</dbReference>